<evidence type="ECO:0000256" key="2">
    <source>
        <dbReference type="SAM" id="SignalP"/>
    </source>
</evidence>
<feature type="compositionally biased region" description="Low complexity" evidence="1">
    <location>
        <begin position="97"/>
        <end position="114"/>
    </location>
</feature>
<reference evidence="3" key="1">
    <citation type="journal article" date="2022" name="Plant J.">
        <title>Strategies of tolerance reflected in two North American maple genomes.</title>
        <authorList>
            <person name="McEvoy S.L."/>
            <person name="Sezen U.U."/>
            <person name="Trouern-Trend A."/>
            <person name="McMahon S.M."/>
            <person name="Schaberg P.G."/>
            <person name="Yang J."/>
            <person name="Wegrzyn J.L."/>
            <person name="Swenson N.G."/>
        </authorList>
    </citation>
    <scope>NUCLEOTIDE SEQUENCE</scope>
    <source>
        <strain evidence="3">NS2018</strain>
    </source>
</reference>
<dbReference type="PANTHER" id="PTHR33210">
    <property type="entry name" value="PROTODERMAL FACTOR 1"/>
    <property type="match status" value="1"/>
</dbReference>
<feature type="signal peptide" evidence="2">
    <location>
        <begin position="1"/>
        <end position="20"/>
    </location>
</feature>
<feature type="chain" id="PRO_5041347811" description="Protodermal factor 1" evidence="2">
    <location>
        <begin position="21"/>
        <end position="280"/>
    </location>
</feature>
<feature type="compositionally biased region" description="Low complexity" evidence="1">
    <location>
        <begin position="58"/>
        <end position="77"/>
    </location>
</feature>
<feature type="compositionally biased region" description="Low complexity" evidence="1">
    <location>
        <begin position="126"/>
        <end position="150"/>
    </location>
</feature>
<comment type="caution">
    <text evidence="3">The sequence shown here is derived from an EMBL/GenBank/DDBJ whole genome shotgun (WGS) entry which is preliminary data.</text>
</comment>
<dbReference type="Proteomes" id="UP001168877">
    <property type="component" value="Unassembled WGS sequence"/>
</dbReference>
<gene>
    <name evidence="3" type="ORF">LWI29_005097</name>
</gene>
<feature type="region of interest" description="Disordered" evidence="1">
    <location>
        <begin position="31"/>
        <end position="162"/>
    </location>
</feature>
<keyword evidence="2" id="KW-0732">Signal</keyword>
<sequence length="280" mass="29517">MQTSMLKWVVFAAFLIPCMSIGFEDDQKNYYSPDPHAGTPPHTGHHGSTPPHGGGSHGTPPSHGGYNPTPSTPSTPSNCGTPPQPSTPSNPPSGYHSPPTSVSPPTYVSPPISIDPGTPTYPGYHSPPTSVSPPTYVSPPISIDPGTPTYPGVPTPPFYPGPNPPTTGTCNYWSTHPGVIWGVLGWWGTLGNAFGVSSLPGFGANMSLQQALSNTRTDGFGALYREGTAAWLNSMVNHRFPFTTTQVRQNFVSALHSNTAAAAQARLFKLANEGHLKPRP</sequence>
<dbReference type="PRINTS" id="PR01217">
    <property type="entry name" value="PRICHEXTENSN"/>
</dbReference>
<evidence type="ECO:0000313" key="3">
    <source>
        <dbReference type="EMBL" id="KAK0588760.1"/>
    </source>
</evidence>
<dbReference type="EMBL" id="JAUESC010000381">
    <property type="protein sequence ID" value="KAK0588760.1"/>
    <property type="molecule type" value="Genomic_DNA"/>
</dbReference>
<keyword evidence="4" id="KW-1185">Reference proteome</keyword>
<dbReference type="InterPro" id="IPR039923">
    <property type="entry name" value="Protodermal_1"/>
</dbReference>
<evidence type="ECO:0008006" key="5">
    <source>
        <dbReference type="Google" id="ProtNLM"/>
    </source>
</evidence>
<feature type="compositionally biased region" description="Pro residues" evidence="1">
    <location>
        <begin position="82"/>
        <end position="91"/>
    </location>
</feature>
<evidence type="ECO:0000256" key="1">
    <source>
        <dbReference type="SAM" id="MobiDB-lite"/>
    </source>
</evidence>
<feature type="compositionally biased region" description="Low complexity" evidence="1">
    <location>
        <begin position="39"/>
        <end position="51"/>
    </location>
</feature>
<organism evidence="3 4">
    <name type="scientific">Acer saccharum</name>
    <name type="common">Sugar maple</name>
    <dbReference type="NCBI Taxonomy" id="4024"/>
    <lineage>
        <taxon>Eukaryota</taxon>
        <taxon>Viridiplantae</taxon>
        <taxon>Streptophyta</taxon>
        <taxon>Embryophyta</taxon>
        <taxon>Tracheophyta</taxon>
        <taxon>Spermatophyta</taxon>
        <taxon>Magnoliopsida</taxon>
        <taxon>eudicotyledons</taxon>
        <taxon>Gunneridae</taxon>
        <taxon>Pentapetalae</taxon>
        <taxon>rosids</taxon>
        <taxon>malvids</taxon>
        <taxon>Sapindales</taxon>
        <taxon>Sapindaceae</taxon>
        <taxon>Hippocastanoideae</taxon>
        <taxon>Acereae</taxon>
        <taxon>Acer</taxon>
    </lineage>
</organism>
<dbReference type="PANTHER" id="PTHR33210:SF18">
    <property type="entry name" value="PROTODERMAL FACTOR 1"/>
    <property type="match status" value="1"/>
</dbReference>
<name>A0AA39VQ54_ACESA</name>
<proteinExistence type="predicted"/>
<reference evidence="3" key="2">
    <citation type="submission" date="2023-06" db="EMBL/GenBank/DDBJ databases">
        <authorList>
            <person name="Swenson N.G."/>
            <person name="Wegrzyn J.L."/>
            <person name="Mcevoy S.L."/>
        </authorList>
    </citation>
    <scope>NUCLEOTIDE SEQUENCE</scope>
    <source>
        <strain evidence="3">NS2018</strain>
        <tissue evidence="3">Leaf</tissue>
    </source>
</reference>
<accession>A0AA39VQ54</accession>
<protein>
    <recommendedName>
        <fullName evidence="5">Protodermal factor 1</fullName>
    </recommendedName>
</protein>
<dbReference type="AlphaFoldDB" id="A0AA39VQ54"/>
<evidence type="ECO:0000313" key="4">
    <source>
        <dbReference type="Proteomes" id="UP001168877"/>
    </source>
</evidence>
<feature type="compositionally biased region" description="Pro residues" evidence="1">
    <location>
        <begin position="151"/>
        <end position="162"/>
    </location>
</feature>